<gene>
    <name evidence="2" type="ORF">SAMN04489797_1308</name>
</gene>
<organism evidence="2 3">
    <name type="scientific">Winogradskyella sediminis</name>
    <dbReference type="NCBI Taxonomy" id="1382466"/>
    <lineage>
        <taxon>Bacteria</taxon>
        <taxon>Pseudomonadati</taxon>
        <taxon>Bacteroidota</taxon>
        <taxon>Flavobacteriia</taxon>
        <taxon>Flavobacteriales</taxon>
        <taxon>Flavobacteriaceae</taxon>
        <taxon>Winogradskyella</taxon>
    </lineage>
</organism>
<dbReference type="Proteomes" id="UP000198963">
    <property type="component" value="Chromosome I"/>
</dbReference>
<evidence type="ECO:0000313" key="3">
    <source>
        <dbReference type="Proteomes" id="UP000198963"/>
    </source>
</evidence>
<accession>A0A1H1R3Y5</accession>
<feature type="signal peptide" evidence="1">
    <location>
        <begin position="1"/>
        <end position="17"/>
    </location>
</feature>
<reference evidence="2 3" key="1">
    <citation type="submission" date="2016-10" db="EMBL/GenBank/DDBJ databases">
        <authorList>
            <person name="Varghese N."/>
            <person name="Submissions S."/>
        </authorList>
    </citation>
    <scope>NUCLEOTIDE SEQUENCE [LARGE SCALE GENOMIC DNA]</scope>
    <source>
        <strain evidence="2 3">RHA_55</strain>
    </source>
</reference>
<evidence type="ECO:0000313" key="2">
    <source>
        <dbReference type="EMBL" id="SDS30360.1"/>
    </source>
</evidence>
<keyword evidence="3" id="KW-1185">Reference proteome</keyword>
<evidence type="ECO:0000256" key="1">
    <source>
        <dbReference type="SAM" id="SignalP"/>
    </source>
</evidence>
<proteinExistence type="predicted"/>
<name>A0A1H1R3Y5_9FLAO</name>
<dbReference type="RefSeq" id="WP_092445436.1">
    <property type="nucleotide sequence ID" value="NZ_JBLXFM010000001.1"/>
</dbReference>
<sequence length="90" mass="10396">MKNIFLTLFLAFSFISADSPINIDNSEETSECECKTEDTPDSWCRGVANRAVYDYFQANPNASHEDAWNYEVAIYSLCRFFEDQYQIGNN</sequence>
<dbReference type="EMBL" id="LT629774">
    <property type="protein sequence ID" value="SDS30360.1"/>
    <property type="molecule type" value="Genomic_DNA"/>
</dbReference>
<keyword evidence="1" id="KW-0732">Signal</keyword>
<protein>
    <submittedName>
        <fullName evidence="2">Uncharacterized protein</fullName>
    </submittedName>
</protein>
<dbReference type="AlphaFoldDB" id="A0A1H1R3Y5"/>
<feature type="chain" id="PRO_5009258418" evidence="1">
    <location>
        <begin position="18"/>
        <end position="90"/>
    </location>
</feature>